<keyword evidence="3" id="KW-1185">Reference proteome</keyword>
<accession>A0AAW2G2M8</accession>
<evidence type="ECO:0000313" key="2">
    <source>
        <dbReference type="EMBL" id="KAL0121304.1"/>
    </source>
</evidence>
<name>A0AAW2G2M8_9HYME</name>
<sequence length="100" mass="11095">MTNQRWALVELEHLIGRRRDVTRGHGHALDGASSAKQPLELLPRVCDCICVPAAVHIPPCFRGRVARGDSINIRTPGGRTDRRAILTGKREVEHSGRKLN</sequence>
<dbReference type="AlphaFoldDB" id="A0AAW2G2M8"/>
<comment type="caution">
    <text evidence="2">The sequence shown here is derived from an EMBL/GenBank/DDBJ whole genome shotgun (WGS) entry which is preliminary data.</text>
</comment>
<evidence type="ECO:0000256" key="1">
    <source>
        <dbReference type="SAM" id="MobiDB-lite"/>
    </source>
</evidence>
<proteinExistence type="predicted"/>
<dbReference type="Proteomes" id="UP001430953">
    <property type="component" value="Unassembled WGS sequence"/>
</dbReference>
<feature type="compositionally biased region" description="Basic and acidic residues" evidence="1">
    <location>
        <begin position="79"/>
        <end position="100"/>
    </location>
</feature>
<dbReference type="EMBL" id="JADYXP020000007">
    <property type="protein sequence ID" value="KAL0121304.1"/>
    <property type="molecule type" value="Genomic_DNA"/>
</dbReference>
<organism evidence="2 3">
    <name type="scientific">Cardiocondyla obscurior</name>
    <dbReference type="NCBI Taxonomy" id="286306"/>
    <lineage>
        <taxon>Eukaryota</taxon>
        <taxon>Metazoa</taxon>
        <taxon>Ecdysozoa</taxon>
        <taxon>Arthropoda</taxon>
        <taxon>Hexapoda</taxon>
        <taxon>Insecta</taxon>
        <taxon>Pterygota</taxon>
        <taxon>Neoptera</taxon>
        <taxon>Endopterygota</taxon>
        <taxon>Hymenoptera</taxon>
        <taxon>Apocrita</taxon>
        <taxon>Aculeata</taxon>
        <taxon>Formicoidea</taxon>
        <taxon>Formicidae</taxon>
        <taxon>Myrmicinae</taxon>
        <taxon>Cardiocondyla</taxon>
    </lineage>
</organism>
<reference evidence="2 3" key="1">
    <citation type="submission" date="2023-03" db="EMBL/GenBank/DDBJ databases">
        <title>High recombination rates correlate with genetic variation in Cardiocondyla obscurior ants.</title>
        <authorList>
            <person name="Errbii M."/>
        </authorList>
    </citation>
    <scope>NUCLEOTIDE SEQUENCE [LARGE SCALE GENOMIC DNA]</scope>
    <source>
        <strain evidence="2">Alpha-2009</strain>
        <tissue evidence="2">Whole body</tissue>
    </source>
</reference>
<protein>
    <submittedName>
        <fullName evidence="2">Uncharacterized protein</fullName>
    </submittedName>
</protein>
<feature type="region of interest" description="Disordered" evidence="1">
    <location>
        <begin position="72"/>
        <end position="100"/>
    </location>
</feature>
<evidence type="ECO:0000313" key="3">
    <source>
        <dbReference type="Proteomes" id="UP001430953"/>
    </source>
</evidence>
<gene>
    <name evidence="2" type="ORF">PUN28_008756</name>
</gene>